<keyword evidence="2" id="KW-1185">Reference proteome</keyword>
<name>A0A6A4IYR9_APOLU</name>
<evidence type="ECO:0000313" key="1">
    <source>
        <dbReference type="EMBL" id="KAF6198475.1"/>
    </source>
</evidence>
<dbReference type="EMBL" id="WIXP02000016">
    <property type="protein sequence ID" value="KAF6198475.1"/>
    <property type="molecule type" value="Genomic_DNA"/>
</dbReference>
<dbReference type="Proteomes" id="UP000466442">
    <property type="component" value="Linkage Group LG16"/>
</dbReference>
<proteinExistence type="predicted"/>
<sequence length="368" mass="38773">MKLVVVLVVCLWSFAGGKKEGKERKFGHRCLAGQRGIGCGDEVSYGKGGGIWGGISGNSGIFGGGSPGAVICTKPECSSGGGPLFPTGNLYPGVGMCGSGSGMCVPGGGLYPPQNPGFPVGPPRGQYPPTITFLPQQRGGYPPSITFPPQQQGGYPPSITFPPQQQGGYPPSITFPPQQQGGYPPSITFPPQQQGGYPPSITFPPQQPGVYPPILAQCMEYCKQCQSGTYDLLGKMEHGILSLPLNIIRGVIKIPATIVQMAMGTARPILRICTRAREMLLSLVGKIVSFPVKALMGSVNLFLKFLRKLTSWGNHCSGQEYCQQPLPVHQGVGPCGGQWPCRAPVSCASRVCVAASRALQNVDKQEGL</sequence>
<comment type="caution">
    <text evidence="1">The sequence shown here is derived from an EMBL/GenBank/DDBJ whole genome shotgun (WGS) entry which is preliminary data.</text>
</comment>
<protein>
    <submittedName>
        <fullName evidence="1">Uncharacterized protein</fullName>
    </submittedName>
</protein>
<dbReference type="AlphaFoldDB" id="A0A6A4IYR9"/>
<evidence type="ECO:0000313" key="2">
    <source>
        <dbReference type="Proteomes" id="UP000466442"/>
    </source>
</evidence>
<organism evidence="1 2">
    <name type="scientific">Apolygus lucorum</name>
    <name type="common">Small green plant bug</name>
    <name type="synonym">Lygocoris lucorum</name>
    <dbReference type="NCBI Taxonomy" id="248454"/>
    <lineage>
        <taxon>Eukaryota</taxon>
        <taxon>Metazoa</taxon>
        <taxon>Ecdysozoa</taxon>
        <taxon>Arthropoda</taxon>
        <taxon>Hexapoda</taxon>
        <taxon>Insecta</taxon>
        <taxon>Pterygota</taxon>
        <taxon>Neoptera</taxon>
        <taxon>Paraneoptera</taxon>
        <taxon>Hemiptera</taxon>
        <taxon>Heteroptera</taxon>
        <taxon>Panheteroptera</taxon>
        <taxon>Cimicomorpha</taxon>
        <taxon>Miridae</taxon>
        <taxon>Mirini</taxon>
        <taxon>Apolygus</taxon>
    </lineage>
</organism>
<reference evidence="1" key="1">
    <citation type="journal article" date="2021" name="Mol. Ecol. Resour.">
        <title>Apolygus lucorum genome provides insights into omnivorousness and mesophyll feeding.</title>
        <authorList>
            <person name="Liu Y."/>
            <person name="Liu H."/>
            <person name="Wang H."/>
            <person name="Huang T."/>
            <person name="Liu B."/>
            <person name="Yang B."/>
            <person name="Yin L."/>
            <person name="Li B."/>
            <person name="Zhang Y."/>
            <person name="Zhang S."/>
            <person name="Jiang F."/>
            <person name="Zhang X."/>
            <person name="Ren Y."/>
            <person name="Wang B."/>
            <person name="Wang S."/>
            <person name="Lu Y."/>
            <person name="Wu K."/>
            <person name="Fan W."/>
            <person name="Wang G."/>
        </authorList>
    </citation>
    <scope>NUCLEOTIDE SEQUENCE</scope>
    <source>
        <strain evidence="1">12Hb</strain>
    </source>
</reference>
<gene>
    <name evidence="1" type="ORF">GE061_008223</name>
</gene>
<accession>A0A6A4IYR9</accession>